<dbReference type="SUPFAM" id="SSF55909">
    <property type="entry name" value="Pentein"/>
    <property type="match status" value="1"/>
</dbReference>
<dbReference type="Gene3D" id="3.75.10.10">
    <property type="entry name" value="L-arginine/glycine Amidinotransferase, Chain A"/>
    <property type="match status" value="1"/>
</dbReference>
<proteinExistence type="predicted"/>
<dbReference type="Proteomes" id="UP001302349">
    <property type="component" value="Chromosome"/>
</dbReference>
<dbReference type="EMBL" id="CP136051">
    <property type="protein sequence ID" value="WOK07902.1"/>
    <property type="molecule type" value="Genomic_DNA"/>
</dbReference>
<dbReference type="PANTHER" id="PTHR43224">
    <property type="entry name" value="AMIDINOTRANSFERASE"/>
    <property type="match status" value="1"/>
</dbReference>
<evidence type="ECO:0000313" key="2">
    <source>
        <dbReference type="Proteomes" id="UP001302349"/>
    </source>
</evidence>
<reference evidence="1 2" key="1">
    <citation type="journal article" date="2023" name="Microbiol. Resour. Announc.">
        <title>Complete Genome Sequence of Imperialibacter roseus strain P4T.</title>
        <authorList>
            <person name="Tizabi D.R."/>
            <person name="Bachvaroff T."/>
            <person name="Hill R.T."/>
        </authorList>
    </citation>
    <scope>NUCLEOTIDE SEQUENCE [LARGE SCALE GENOMIC DNA]</scope>
    <source>
        <strain evidence="1 2">P4T</strain>
    </source>
</reference>
<gene>
    <name evidence="1" type="ORF">RT717_04575</name>
</gene>
<dbReference type="PIRSF" id="PIRSF028188">
    <property type="entry name" value="Amdntrnsf_FN0238"/>
    <property type="match status" value="1"/>
</dbReference>
<dbReference type="NCBIfam" id="NF046062">
    <property type="entry name" value="citrull_CtlX"/>
    <property type="match status" value="1"/>
</dbReference>
<dbReference type="Pfam" id="PF19420">
    <property type="entry name" value="DDAH_eukar"/>
    <property type="match status" value="1"/>
</dbReference>
<evidence type="ECO:0000313" key="1">
    <source>
        <dbReference type="EMBL" id="WOK07902.1"/>
    </source>
</evidence>
<name>A0ABZ0ITR2_9BACT</name>
<dbReference type="InterPro" id="IPR014541">
    <property type="entry name" value="Amdntrnsf_FN0238"/>
</dbReference>
<keyword evidence="2" id="KW-1185">Reference proteome</keyword>
<dbReference type="PANTHER" id="PTHR43224:SF1">
    <property type="entry name" value="AMIDINOTRANSFERASE"/>
    <property type="match status" value="1"/>
</dbReference>
<dbReference type="RefSeq" id="WP_317490551.1">
    <property type="nucleotide sequence ID" value="NZ_CP136051.1"/>
</dbReference>
<sequence>MKLQSNAAPAVLMVRPANFGPNPETAGSNSFQSAAQTGELDKIRSQAIAEFDVAVDTLRNAGVEVIVAHDEFLEERRDAVFPNNWVSFHESGDVFLYPMQSKARRTERRQEVIDTVKPRFTVHKITDLSGTEEKELYLEGTGSLIVDYPNQIMYASRSIRTNEGLVRAHAARLGFSAVVFDAVDRSGMPIYHTNVMMCLGTSYCVVCLESIPEGEVKKAFLASLGATNHEIVDISFDQMEHFAGNMLEVATGTSKPALVMSITAFAALTQSQKIILEKYANLIAIDIPTIEKYGGGSARCMMAGIHLPAV</sequence>
<accession>A0ABZ0ITR2</accession>
<organism evidence="1 2">
    <name type="scientific">Imperialibacter roseus</name>
    <dbReference type="NCBI Taxonomy" id="1324217"/>
    <lineage>
        <taxon>Bacteria</taxon>
        <taxon>Pseudomonadati</taxon>
        <taxon>Bacteroidota</taxon>
        <taxon>Cytophagia</taxon>
        <taxon>Cytophagales</taxon>
        <taxon>Flammeovirgaceae</taxon>
        <taxon>Imperialibacter</taxon>
    </lineage>
</organism>
<protein>
    <submittedName>
        <fullName evidence="1">Arginine deiminase-related protein</fullName>
    </submittedName>
</protein>